<gene>
    <name evidence="2" type="ORF">BLNAU_13083</name>
</gene>
<feature type="transmembrane region" description="Helical" evidence="1">
    <location>
        <begin position="74"/>
        <end position="98"/>
    </location>
</feature>
<reference evidence="2 3" key="1">
    <citation type="journal article" date="2022" name="bioRxiv">
        <title>Genomics of Preaxostyla Flagellates Illuminates Evolutionary Transitions and the Path Towards Mitochondrial Loss.</title>
        <authorList>
            <person name="Novak L.V.F."/>
            <person name="Treitli S.C."/>
            <person name="Pyrih J."/>
            <person name="Halakuc P."/>
            <person name="Pipaliya S.V."/>
            <person name="Vacek V."/>
            <person name="Brzon O."/>
            <person name="Soukal P."/>
            <person name="Eme L."/>
            <person name="Dacks J.B."/>
            <person name="Karnkowska A."/>
            <person name="Elias M."/>
            <person name="Hampl V."/>
        </authorList>
    </citation>
    <scope>NUCLEOTIDE SEQUENCE [LARGE SCALE GENOMIC DNA]</scope>
    <source>
        <strain evidence="2">NAU3</strain>
        <tissue evidence="2">Gut</tissue>
    </source>
</reference>
<protein>
    <submittedName>
        <fullName evidence="2">Uncharacterized protein</fullName>
    </submittedName>
</protein>
<evidence type="ECO:0000256" key="1">
    <source>
        <dbReference type="SAM" id="Phobius"/>
    </source>
</evidence>
<keyword evidence="1" id="KW-0812">Transmembrane</keyword>
<comment type="caution">
    <text evidence="2">The sequence shown here is derived from an EMBL/GenBank/DDBJ whole genome shotgun (WGS) entry which is preliminary data.</text>
</comment>
<keyword evidence="3" id="KW-1185">Reference proteome</keyword>
<feature type="transmembrane region" description="Helical" evidence="1">
    <location>
        <begin position="118"/>
        <end position="138"/>
    </location>
</feature>
<dbReference type="Proteomes" id="UP001281761">
    <property type="component" value="Unassembled WGS sequence"/>
</dbReference>
<accession>A0ABQ9XHR7</accession>
<keyword evidence="1" id="KW-0472">Membrane</keyword>
<evidence type="ECO:0000313" key="2">
    <source>
        <dbReference type="EMBL" id="KAK2951983.1"/>
    </source>
</evidence>
<proteinExistence type="predicted"/>
<dbReference type="EMBL" id="JARBJD010000110">
    <property type="protein sequence ID" value="KAK2951983.1"/>
    <property type="molecule type" value="Genomic_DNA"/>
</dbReference>
<evidence type="ECO:0000313" key="3">
    <source>
        <dbReference type="Proteomes" id="UP001281761"/>
    </source>
</evidence>
<organism evidence="2 3">
    <name type="scientific">Blattamonas nauphoetae</name>
    <dbReference type="NCBI Taxonomy" id="2049346"/>
    <lineage>
        <taxon>Eukaryota</taxon>
        <taxon>Metamonada</taxon>
        <taxon>Preaxostyla</taxon>
        <taxon>Oxymonadida</taxon>
        <taxon>Blattamonas</taxon>
    </lineage>
</organism>
<sequence length="139" mass="15973">MEPLLRDQSQARLQRDDTQPFIAFAERTSTDMSSSSRLNPLEVVSGNGIRRRNKHMMIRLDNDRPRLFREWTPLIWISFYIAFTIGLSVLIIGLFALIRDLANQEDRHGVDVFYMLNSPLMLSVSALLTASLVCWSICV</sequence>
<name>A0ABQ9XHR7_9EUKA</name>
<keyword evidence="1" id="KW-1133">Transmembrane helix</keyword>